<keyword evidence="9" id="KW-1185">Reference proteome</keyword>
<evidence type="ECO:0000313" key="8">
    <source>
        <dbReference type="EMBL" id="EFN53881.1"/>
    </source>
</evidence>
<dbReference type="PANTHER" id="PTHR43281">
    <property type="entry name" value="FARNESYL DIPHOSPHATE SYNTHASE"/>
    <property type="match status" value="1"/>
</dbReference>
<gene>
    <name evidence="8" type="primary">GPS</name>
    <name evidence="8" type="ORF">CHLNCDRAFT_31906</name>
</gene>
<dbReference type="Pfam" id="PF00348">
    <property type="entry name" value="polyprenyl_synt"/>
    <property type="match status" value="1"/>
</dbReference>
<dbReference type="STRING" id="554065.E1ZJK7"/>
<keyword evidence="6" id="KW-0414">Isoprene biosynthesis</keyword>
<dbReference type="OrthoDB" id="6921389at2759"/>
<keyword evidence="5" id="KW-0460">Magnesium</keyword>
<dbReference type="Gene3D" id="1.10.600.10">
    <property type="entry name" value="Farnesyl Diphosphate Synthase"/>
    <property type="match status" value="1"/>
</dbReference>
<accession>E1ZJK7</accession>
<dbReference type="InParanoid" id="E1ZJK7"/>
<dbReference type="InterPro" id="IPR008949">
    <property type="entry name" value="Isoprenoid_synthase_dom_sf"/>
</dbReference>
<evidence type="ECO:0000256" key="5">
    <source>
        <dbReference type="ARBA" id="ARBA00022842"/>
    </source>
</evidence>
<evidence type="ECO:0000256" key="3">
    <source>
        <dbReference type="ARBA" id="ARBA00022679"/>
    </source>
</evidence>
<dbReference type="eggNOG" id="KOG0776">
    <property type="taxonomic scope" value="Eukaryota"/>
</dbReference>
<dbReference type="CDD" id="cd00685">
    <property type="entry name" value="Trans_IPPS_HT"/>
    <property type="match status" value="1"/>
</dbReference>
<evidence type="ECO:0000256" key="6">
    <source>
        <dbReference type="ARBA" id="ARBA00023229"/>
    </source>
</evidence>
<keyword evidence="4" id="KW-0479">Metal-binding</keyword>
<dbReference type="InterPro" id="IPR033749">
    <property type="entry name" value="Polyprenyl_synt_CS"/>
</dbReference>
<comment type="similarity">
    <text evidence="2 7">Belongs to the FPP/GGPP synthase family.</text>
</comment>
<dbReference type="RefSeq" id="XP_005845983.1">
    <property type="nucleotide sequence ID" value="XM_005845921.1"/>
</dbReference>
<dbReference type="GeneID" id="17353351"/>
<dbReference type="InterPro" id="IPR000092">
    <property type="entry name" value="Polyprenyl_synt"/>
</dbReference>
<dbReference type="GO" id="GO:0046872">
    <property type="term" value="F:metal ion binding"/>
    <property type="evidence" value="ECO:0007669"/>
    <property type="project" value="UniProtKB-KW"/>
</dbReference>
<dbReference type="PROSITE" id="PS00444">
    <property type="entry name" value="POLYPRENYL_SYNTHASE_2"/>
    <property type="match status" value="1"/>
</dbReference>
<evidence type="ECO:0000313" key="9">
    <source>
        <dbReference type="Proteomes" id="UP000008141"/>
    </source>
</evidence>
<keyword evidence="3 7" id="KW-0808">Transferase</keyword>
<dbReference type="SUPFAM" id="SSF48576">
    <property type="entry name" value="Terpenoid synthases"/>
    <property type="match status" value="1"/>
</dbReference>
<proteinExistence type="inferred from homology"/>
<dbReference type="AlphaFoldDB" id="E1ZJK7"/>
<sequence>MQQVASSRAMQGTAVPCRSVLCSRRRSSSVRRPLQQRPRAVAEVSVRSEAGGAAVKAKTAFDFQQYMKERATLIDAALDKSVPLQYPEIINESMRYSLLAGRRGKPTNHKVYGEEIAILAGDALLSLSFEYIARETRGVAADRVLQVIVEVGKAVGSEGLVAGQAVDIKSEGAGESVGLDTLQYIHEHKTAVLLEAAVVSGAILGGATEVDVDRLRKYSRSIGLAFQVVDDILDITATTEELGKTAGKDLASAKTTYPSLVGLERSREIADELIEEAKSMLTTYDPARAAPLYALAEYIRCRKN</sequence>
<dbReference type="PANTHER" id="PTHR43281:SF1">
    <property type="entry name" value="FARNESYL DIPHOSPHATE SYNTHASE"/>
    <property type="match status" value="1"/>
</dbReference>
<dbReference type="GO" id="GO:0008299">
    <property type="term" value="P:isoprenoid biosynthetic process"/>
    <property type="evidence" value="ECO:0007669"/>
    <property type="project" value="UniProtKB-KW"/>
</dbReference>
<evidence type="ECO:0000256" key="4">
    <source>
        <dbReference type="ARBA" id="ARBA00022723"/>
    </source>
</evidence>
<dbReference type="OMA" id="SYIAGRH"/>
<dbReference type="FunCoup" id="E1ZJK7">
    <property type="interactions" value="213"/>
</dbReference>
<dbReference type="Proteomes" id="UP000008141">
    <property type="component" value="Unassembled WGS sequence"/>
</dbReference>
<evidence type="ECO:0000256" key="7">
    <source>
        <dbReference type="RuleBase" id="RU004466"/>
    </source>
</evidence>
<name>E1ZJK7_CHLVA</name>
<evidence type="ECO:0000256" key="2">
    <source>
        <dbReference type="ARBA" id="ARBA00006706"/>
    </source>
</evidence>
<dbReference type="GO" id="GO:0004659">
    <property type="term" value="F:prenyltransferase activity"/>
    <property type="evidence" value="ECO:0007669"/>
    <property type="project" value="InterPro"/>
</dbReference>
<evidence type="ECO:0000256" key="1">
    <source>
        <dbReference type="ARBA" id="ARBA00001946"/>
    </source>
</evidence>
<protein>
    <submittedName>
        <fullName evidence="8">Uncharacterized protein GPS</fullName>
    </submittedName>
</protein>
<dbReference type="KEGG" id="cvr:CHLNCDRAFT_31906"/>
<organism evidence="9">
    <name type="scientific">Chlorella variabilis</name>
    <name type="common">Green alga</name>
    <dbReference type="NCBI Taxonomy" id="554065"/>
    <lineage>
        <taxon>Eukaryota</taxon>
        <taxon>Viridiplantae</taxon>
        <taxon>Chlorophyta</taxon>
        <taxon>core chlorophytes</taxon>
        <taxon>Trebouxiophyceae</taxon>
        <taxon>Chlorellales</taxon>
        <taxon>Chlorellaceae</taxon>
        <taxon>Chlorella clade</taxon>
        <taxon>Chlorella</taxon>
    </lineage>
</organism>
<reference evidence="8 9" key="1">
    <citation type="journal article" date="2010" name="Plant Cell">
        <title>The Chlorella variabilis NC64A genome reveals adaptation to photosymbiosis, coevolution with viruses, and cryptic sex.</title>
        <authorList>
            <person name="Blanc G."/>
            <person name="Duncan G."/>
            <person name="Agarkova I."/>
            <person name="Borodovsky M."/>
            <person name="Gurnon J."/>
            <person name="Kuo A."/>
            <person name="Lindquist E."/>
            <person name="Lucas S."/>
            <person name="Pangilinan J."/>
            <person name="Polle J."/>
            <person name="Salamov A."/>
            <person name="Terry A."/>
            <person name="Yamada T."/>
            <person name="Dunigan D.D."/>
            <person name="Grigoriev I.V."/>
            <person name="Claverie J.M."/>
            <person name="Van Etten J.L."/>
        </authorList>
    </citation>
    <scope>NUCLEOTIDE SEQUENCE [LARGE SCALE GENOMIC DNA]</scope>
    <source>
        <strain evidence="8 9">NC64A</strain>
    </source>
</reference>
<dbReference type="EMBL" id="GL433849">
    <property type="protein sequence ID" value="EFN53881.1"/>
    <property type="molecule type" value="Genomic_DNA"/>
</dbReference>
<comment type="cofactor">
    <cofactor evidence="1">
        <name>Mg(2+)</name>
        <dbReference type="ChEBI" id="CHEBI:18420"/>
    </cofactor>
</comment>
<dbReference type="SMR" id="E1ZJK7"/>